<proteinExistence type="predicted"/>
<dbReference type="Proteomes" id="UP000293162">
    <property type="component" value="Unassembled WGS sequence"/>
</dbReference>
<dbReference type="InterPro" id="IPR000182">
    <property type="entry name" value="GNAT_dom"/>
</dbReference>
<dbReference type="RefSeq" id="WP_130019501.1">
    <property type="nucleotide sequence ID" value="NZ_SEWF01000003.1"/>
</dbReference>
<keyword evidence="3" id="KW-1185">Reference proteome</keyword>
<dbReference type="SUPFAM" id="SSF55729">
    <property type="entry name" value="Acyl-CoA N-acyltransferases (Nat)"/>
    <property type="match status" value="1"/>
</dbReference>
<dbReference type="InterPro" id="IPR051531">
    <property type="entry name" value="N-acetyltransferase"/>
</dbReference>
<dbReference type="PROSITE" id="PS51186">
    <property type="entry name" value="GNAT"/>
    <property type="match status" value="1"/>
</dbReference>
<dbReference type="Pfam" id="PF13302">
    <property type="entry name" value="Acetyltransf_3"/>
    <property type="match status" value="1"/>
</dbReference>
<name>A0A4Q5M4Z6_9BACT</name>
<keyword evidence="2" id="KW-0808">Transferase</keyword>
<dbReference type="PANTHER" id="PTHR43792">
    <property type="entry name" value="GNAT FAMILY, PUTATIVE (AFU_ORTHOLOGUE AFUA_3G00765)-RELATED-RELATED"/>
    <property type="match status" value="1"/>
</dbReference>
<accession>A0A4Q5M4Z6</accession>
<dbReference type="PANTHER" id="PTHR43792:SF13">
    <property type="entry name" value="ACETYLTRANSFERASE"/>
    <property type="match status" value="1"/>
</dbReference>
<dbReference type="InterPro" id="IPR016181">
    <property type="entry name" value="Acyl_CoA_acyltransferase"/>
</dbReference>
<evidence type="ECO:0000313" key="3">
    <source>
        <dbReference type="Proteomes" id="UP000293162"/>
    </source>
</evidence>
<dbReference type="AlphaFoldDB" id="A0A4Q5M4Z6"/>
<comment type="caution">
    <text evidence="2">The sequence shown here is derived from an EMBL/GenBank/DDBJ whole genome shotgun (WGS) entry which is preliminary data.</text>
</comment>
<sequence length="161" mass="18820">MLKSSRLDFLKIKESSIHKFNETRFTYNVMKYITGHALTTEEAIQRYLRYTEDPVFGNYFVIDNSTQKVIGIIKFVEEHPGEIEIGYSLFEEYWGKGYATEMAEAMVAYALEQLKPQKIIGYVDSRNPASQKILEKMGLVRQSQEREKEGNIIYFYSRTIS</sequence>
<feature type="domain" description="N-acetyltransferase" evidence="1">
    <location>
        <begin position="7"/>
        <end position="161"/>
    </location>
</feature>
<evidence type="ECO:0000313" key="2">
    <source>
        <dbReference type="EMBL" id="RYU97305.1"/>
    </source>
</evidence>
<evidence type="ECO:0000259" key="1">
    <source>
        <dbReference type="PROSITE" id="PS51186"/>
    </source>
</evidence>
<gene>
    <name evidence="2" type="ORF">EWM59_03200</name>
</gene>
<dbReference type="CDD" id="cd04301">
    <property type="entry name" value="NAT_SF"/>
    <property type="match status" value="1"/>
</dbReference>
<dbReference type="Gene3D" id="3.40.630.30">
    <property type="match status" value="1"/>
</dbReference>
<reference evidence="2 3" key="1">
    <citation type="submission" date="2019-02" db="EMBL/GenBank/DDBJ databases">
        <title>Bacterial novel species Emticicia sp. 17J42-9 isolated from soil.</title>
        <authorList>
            <person name="Jung H.-Y."/>
        </authorList>
    </citation>
    <scope>NUCLEOTIDE SEQUENCE [LARGE SCALE GENOMIC DNA]</scope>
    <source>
        <strain evidence="2 3">17J42-9</strain>
    </source>
</reference>
<dbReference type="OrthoDB" id="9788916at2"/>
<protein>
    <submittedName>
        <fullName evidence="2">N-acetyltransferase</fullName>
    </submittedName>
</protein>
<dbReference type="GO" id="GO:0016747">
    <property type="term" value="F:acyltransferase activity, transferring groups other than amino-acyl groups"/>
    <property type="evidence" value="ECO:0007669"/>
    <property type="project" value="InterPro"/>
</dbReference>
<organism evidence="2 3">
    <name type="scientific">Emticicia agri</name>
    <dbReference type="NCBI Taxonomy" id="2492393"/>
    <lineage>
        <taxon>Bacteria</taxon>
        <taxon>Pseudomonadati</taxon>
        <taxon>Bacteroidota</taxon>
        <taxon>Cytophagia</taxon>
        <taxon>Cytophagales</taxon>
        <taxon>Leadbetterellaceae</taxon>
        <taxon>Emticicia</taxon>
    </lineage>
</organism>
<dbReference type="EMBL" id="SEWF01000003">
    <property type="protein sequence ID" value="RYU97305.1"/>
    <property type="molecule type" value="Genomic_DNA"/>
</dbReference>